<dbReference type="InterPro" id="IPR003740">
    <property type="entry name" value="YitT"/>
</dbReference>
<feature type="transmembrane region" description="Helical" evidence="6">
    <location>
        <begin position="30"/>
        <end position="49"/>
    </location>
</feature>
<evidence type="ECO:0000256" key="4">
    <source>
        <dbReference type="ARBA" id="ARBA00022989"/>
    </source>
</evidence>
<dbReference type="Gene3D" id="3.30.70.120">
    <property type="match status" value="1"/>
</dbReference>
<proteinExistence type="predicted"/>
<evidence type="ECO:0000259" key="7">
    <source>
        <dbReference type="Pfam" id="PF10035"/>
    </source>
</evidence>
<feature type="domain" description="DUF2179" evidence="7">
    <location>
        <begin position="237"/>
        <end position="296"/>
    </location>
</feature>
<evidence type="ECO:0000256" key="5">
    <source>
        <dbReference type="ARBA" id="ARBA00023136"/>
    </source>
</evidence>
<feature type="transmembrane region" description="Helical" evidence="6">
    <location>
        <begin position="169"/>
        <end position="195"/>
    </location>
</feature>
<feature type="transmembrane region" description="Helical" evidence="6">
    <location>
        <begin position="96"/>
        <end position="114"/>
    </location>
</feature>
<evidence type="ECO:0000256" key="6">
    <source>
        <dbReference type="SAM" id="Phobius"/>
    </source>
</evidence>
<dbReference type="EMBL" id="FWYF01000003">
    <property type="protein sequence ID" value="SMD37046.1"/>
    <property type="molecule type" value="Genomic_DNA"/>
</dbReference>
<name>A0A1W2GL82_REIFA</name>
<dbReference type="InterPro" id="IPR019264">
    <property type="entry name" value="DUF2179"/>
</dbReference>
<dbReference type="InterPro" id="IPR015867">
    <property type="entry name" value="N-reg_PII/ATP_PRibTrfase_C"/>
</dbReference>
<feature type="transmembrane region" description="Helical" evidence="6">
    <location>
        <begin position="61"/>
        <end position="84"/>
    </location>
</feature>
<keyword evidence="9" id="KW-1185">Reference proteome</keyword>
<dbReference type="Pfam" id="PF02588">
    <property type="entry name" value="YitT_membrane"/>
    <property type="match status" value="1"/>
</dbReference>
<accession>A0A1W2GL82</accession>
<dbReference type="PIRSF" id="PIRSF006483">
    <property type="entry name" value="Membrane_protein_YitT"/>
    <property type="match status" value="1"/>
</dbReference>
<dbReference type="GO" id="GO:0005886">
    <property type="term" value="C:plasma membrane"/>
    <property type="evidence" value="ECO:0007669"/>
    <property type="project" value="UniProtKB-SubCell"/>
</dbReference>
<dbReference type="PANTHER" id="PTHR33545">
    <property type="entry name" value="UPF0750 MEMBRANE PROTEIN YITT-RELATED"/>
    <property type="match status" value="1"/>
</dbReference>
<evidence type="ECO:0000256" key="3">
    <source>
        <dbReference type="ARBA" id="ARBA00022692"/>
    </source>
</evidence>
<feature type="transmembrane region" description="Helical" evidence="6">
    <location>
        <begin position="126"/>
        <end position="148"/>
    </location>
</feature>
<sequence>MQFIENTEMSEAAQVALAKRIILRSKIKDFFFIATGVCMASIGLKGFLLPNNFLDGGAMGVALLFDLITPLNLSLLILLVNAPFIAMGYKQISPQFAVKSTLAIIALSSLVHFIEVSSFTDDKLLIAVFGGFFLGSGIGLSIRGGAVIDGTEVLAVSVSRKSSLTVGDAIALFNILLFIVAILLVSLETAMYSMLTYLSASKTVDFIINGIEEYIGVMIISDEAEQVKATIANDLGRGVTAFRADGGYGKKGNNLPDRKILFCAITRMEISKILLEVEKIDPKAFVIQYPIKDTKGGMIKKRPLH</sequence>
<evidence type="ECO:0000256" key="2">
    <source>
        <dbReference type="ARBA" id="ARBA00022475"/>
    </source>
</evidence>
<keyword evidence="4 6" id="KW-1133">Transmembrane helix</keyword>
<dbReference type="Pfam" id="PF10035">
    <property type="entry name" value="DUF2179"/>
    <property type="match status" value="1"/>
</dbReference>
<evidence type="ECO:0000313" key="8">
    <source>
        <dbReference type="EMBL" id="SMD37046.1"/>
    </source>
</evidence>
<keyword evidence="2" id="KW-1003">Cell membrane</keyword>
<keyword evidence="3 6" id="KW-0812">Transmembrane</keyword>
<evidence type="ECO:0000256" key="1">
    <source>
        <dbReference type="ARBA" id="ARBA00004651"/>
    </source>
</evidence>
<evidence type="ECO:0000313" key="9">
    <source>
        <dbReference type="Proteomes" id="UP000192472"/>
    </source>
</evidence>
<dbReference type="Proteomes" id="UP000192472">
    <property type="component" value="Unassembled WGS sequence"/>
</dbReference>
<keyword evidence="5 6" id="KW-0472">Membrane</keyword>
<dbReference type="PANTHER" id="PTHR33545:SF3">
    <property type="entry name" value="UPF0750 MEMBRANE PROTEIN YQFU"/>
    <property type="match status" value="1"/>
</dbReference>
<reference evidence="8 9" key="1">
    <citation type="submission" date="2017-04" db="EMBL/GenBank/DDBJ databases">
        <authorList>
            <person name="Afonso C.L."/>
            <person name="Miller P.J."/>
            <person name="Scott M.A."/>
            <person name="Spackman E."/>
            <person name="Goraichik I."/>
            <person name="Dimitrov K.M."/>
            <person name="Suarez D.L."/>
            <person name="Swayne D.E."/>
        </authorList>
    </citation>
    <scope>NUCLEOTIDE SEQUENCE [LARGE SCALE GENOMIC DNA]</scope>
    <source>
        <strain evidence="8 9">DSM 26133</strain>
    </source>
</reference>
<protein>
    <submittedName>
        <fullName evidence="8">Uncharacterized membrane-anchored protein YitT, contains DUF161 and DUF2179 domains</fullName>
    </submittedName>
</protein>
<dbReference type="InterPro" id="IPR051461">
    <property type="entry name" value="UPF0750_membrane"/>
</dbReference>
<dbReference type="STRING" id="692418.SAMN04488029_3208"/>
<comment type="subcellular location">
    <subcellularLocation>
        <location evidence="1">Cell membrane</location>
        <topology evidence="1">Multi-pass membrane protein</topology>
    </subcellularLocation>
</comment>
<dbReference type="CDD" id="cd16380">
    <property type="entry name" value="YitT_C"/>
    <property type="match status" value="1"/>
</dbReference>
<dbReference type="RefSeq" id="WP_245827094.1">
    <property type="nucleotide sequence ID" value="NZ_FWYF01000003.1"/>
</dbReference>
<dbReference type="AlphaFoldDB" id="A0A1W2GL82"/>
<gene>
    <name evidence="8" type="ORF">SAMN04488029_3208</name>
</gene>
<organism evidence="8 9">
    <name type="scientific">Reichenbachiella faecimaris</name>
    <dbReference type="NCBI Taxonomy" id="692418"/>
    <lineage>
        <taxon>Bacteria</taxon>
        <taxon>Pseudomonadati</taxon>
        <taxon>Bacteroidota</taxon>
        <taxon>Cytophagia</taxon>
        <taxon>Cytophagales</taxon>
        <taxon>Reichenbachiellaceae</taxon>
        <taxon>Reichenbachiella</taxon>
    </lineage>
</organism>